<evidence type="ECO:0000256" key="2">
    <source>
        <dbReference type="ARBA" id="ARBA00022475"/>
    </source>
</evidence>
<evidence type="ECO:0000256" key="1">
    <source>
        <dbReference type="ARBA" id="ARBA00004162"/>
    </source>
</evidence>
<evidence type="ECO:0000256" key="5">
    <source>
        <dbReference type="ARBA" id="ARBA00023136"/>
    </source>
</evidence>
<feature type="compositionally biased region" description="Basic and acidic residues" evidence="6">
    <location>
        <begin position="348"/>
        <end position="359"/>
    </location>
</feature>
<dbReference type="Proteomes" id="UP000064189">
    <property type="component" value="Unassembled WGS sequence"/>
</dbReference>
<feature type="domain" description="RsgI N-terminal anti-sigma" evidence="8">
    <location>
        <begin position="2"/>
        <end position="50"/>
    </location>
</feature>
<feature type="compositionally biased region" description="Basic and acidic residues" evidence="6">
    <location>
        <begin position="214"/>
        <end position="244"/>
    </location>
</feature>
<dbReference type="EMBL" id="LNNH01000056">
    <property type="protein sequence ID" value="KWW11178.1"/>
    <property type="molecule type" value="Genomic_DNA"/>
</dbReference>
<keyword evidence="3 7" id="KW-0812">Transmembrane</keyword>
<feature type="compositionally biased region" description="Basic and acidic residues" evidence="6">
    <location>
        <begin position="252"/>
        <end position="268"/>
    </location>
</feature>
<feature type="compositionally biased region" description="Basic and acidic residues" evidence="6">
    <location>
        <begin position="289"/>
        <end position="307"/>
    </location>
</feature>
<dbReference type="InterPro" id="IPR024449">
    <property type="entry name" value="Anti-sigma_RsgI_N"/>
</dbReference>
<feature type="compositionally biased region" description="Polar residues" evidence="6">
    <location>
        <begin position="325"/>
        <end position="344"/>
    </location>
</feature>
<dbReference type="InterPro" id="IPR055431">
    <property type="entry name" value="RsgI_M"/>
</dbReference>
<keyword evidence="5 7" id="KW-0472">Membrane</keyword>
<gene>
    <name evidence="9" type="ORF">AS888_03115</name>
</gene>
<organism evidence="9 10">
    <name type="scientific">Peribacillus simplex</name>
    <dbReference type="NCBI Taxonomy" id="1478"/>
    <lineage>
        <taxon>Bacteria</taxon>
        <taxon>Bacillati</taxon>
        <taxon>Bacillota</taxon>
        <taxon>Bacilli</taxon>
        <taxon>Bacillales</taxon>
        <taxon>Bacillaceae</taxon>
        <taxon>Peribacillus</taxon>
    </lineage>
</organism>
<feature type="region of interest" description="Disordered" evidence="6">
    <location>
        <begin position="214"/>
        <end position="439"/>
    </location>
</feature>
<dbReference type="GO" id="GO:0005886">
    <property type="term" value="C:plasma membrane"/>
    <property type="evidence" value="ECO:0007669"/>
    <property type="project" value="UniProtKB-SubCell"/>
</dbReference>
<evidence type="ECO:0000313" key="9">
    <source>
        <dbReference type="EMBL" id="KWW11178.1"/>
    </source>
</evidence>
<evidence type="ECO:0000256" key="3">
    <source>
        <dbReference type="ARBA" id="ARBA00022692"/>
    </source>
</evidence>
<comment type="subcellular location">
    <subcellularLocation>
        <location evidence="1">Cell membrane</location>
        <topology evidence="1">Single-pass membrane protein</topology>
    </subcellularLocation>
</comment>
<feature type="compositionally biased region" description="Basic and acidic residues" evidence="6">
    <location>
        <begin position="367"/>
        <end position="381"/>
    </location>
</feature>
<proteinExistence type="predicted"/>
<sequence length="439" mass="50871">MKKGVILSVNKRFVTLLTPEGEFLKAKRDERAYEVGEEITFSPVKHKTAFTISSFQSTFRKKAVLSIATTFLILFSILPSYFTGHVSAYMTIDVNPSIELELDDQLAVLKLTGLNEDGKLVIGQLKDWKGKGIKTVTNRIVETTKQLGYLKGKKQIVVSTTLLDKDKKLDKNLKEEIKEITEQENLKTKMKVIQATKSDREQAKAQGISTGKYVEKKLKMNQDKTKVNKRVPDPEQDKPIEEKNGTSQKQGENQDKERQSDRENKKVNDANAVKQNRLTEVKQPVAEHLVTKPDEKNEKTNRDDKSAKHPGIKRFKEKNNKTENKPFSSRSIQNKRSDPNIQGNRHSRTIERKRNDQSNREFQANQRRREERSNHARDKQKHEKAKQGGKGQPSFQEKRKGQEKNHLDHERHNLKKGNREMKTQKRGKDHEENRHEWNH</sequence>
<comment type="caution">
    <text evidence="9">The sequence shown here is derived from an EMBL/GenBank/DDBJ whole genome shotgun (WGS) entry which is preliminary data.</text>
</comment>
<evidence type="ECO:0000256" key="4">
    <source>
        <dbReference type="ARBA" id="ARBA00022989"/>
    </source>
</evidence>
<dbReference type="PROSITE" id="PS51849">
    <property type="entry name" value="RSGI_N"/>
    <property type="match status" value="1"/>
</dbReference>
<evidence type="ECO:0000256" key="6">
    <source>
        <dbReference type="SAM" id="MobiDB-lite"/>
    </source>
</evidence>
<dbReference type="Pfam" id="PF23750">
    <property type="entry name" value="RsgI_M"/>
    <property type="match status" value="1"/>
</dbReference>
<accession>A0A125QQZ0</accession>
<keyword evidence="2" id="KW-1003">Cell membrane</keyword>
<evidence type="ECO:0000256" key="7">
    <source>
        <dbReference type="SAM" id="Phobius"/>
    </source>
</evidence>
<dbReference type="RefSeq" id="WP_061144488.1">
    <property type="nucleotide sequence ID" value="NZ_LNNH01000056.1"/>
</dbReference>
<protein>
    <recommendedName>
        <fullName evidence="8">RsgI N-terminal anti-sigma domain-containing protein</fullName>
    </recommendedName>
</protein>
<keyword evidence="4 7" id="KW-1133">Transmembrane helix</keyword>
<keyword evidence="10" id="KW-1185">Reference proteome</keyword>
<reference evidence="9 10" key="1">
    <citation type="submission" date="2015-11" db="EMBL/GenBank/DDBJ databases">
        <title>Genome Sequence of Bacillus simplex strain VanAntwerpen2.</title>
        <authorList>
            <person name="Couger M.B."/>
        </authorList>
    </citation>
    <scope>NUCLEOTIDE SEQUENCE [LARGE SCALE GENOMIC DNA]</scope>
    <source>
        <strain evidence="9 10">VanAntwerpen02</strain>
    </source>
</reference>
<dbReference type="AlphaFoldDB" id="A0A125QQZ0"/>
<feature type="compositionally biased region" description="Basic and acidic residues" evidence="6">
    <location>
        <begin position="396"/>
        <end position="439"/>
    </location>
</feature>
<dbReference type="Pfam" id="PF12791">
    <property type="entry name" value="RsgI_N"/>
    <property type="match status" value="1"/>
</dbReference>
<evidence type="ECO:0000259" key="8">
    <source>
        <dbReference type="PROSITE" id="PS51849"/>
    </source>
</evidence>
<feature type="transmembrane region" description="Helical" evidence="7">
    <location>
        <begin position="63"/>
        <end position="82"/>
    </location>
</feature>
<name>A0A125QQZ0_9BACI</name>
<evidence type="ECO:0000313" key="10">
    <source>
        <dbReference type="Proteomes" id="UP000064189"/>
    </source>
</evidence>